<comment type="caution">
    <text evidence="1">The sequence shown here is derived from an EMBL/GenBank/DDBJ whole genome shotgun (WGS) entry which is preliminary data.</text>
</comment>
<name>A0AAD7RYJ0_9TELE</name>
<evidence type="ECO:0000313" key="2">
    <source>
        <dbReference type="Proteomes" id="UP001221898"/>
    </source>
</evidence>
<dbReference type="EMBL" id="JAINUG010000145">
    <property type="protein sequence ID" value="KAJ8392570.1"/>
    <property type="molecule type" value="Genomic_DNA"/>
</dbReference>
<proteinExistence type="predicted"/>
<keyword evidence="2" id="KW-1185">Reference proteome</keyword>
<gene>
    <name evidence="1" type="ORF">AAFF_G00074480</name>
</gene>
<accession>A0AAD7RYJ0</accession>
<dbReference type="Proteomes" id="UP001221898">
    <property type="component" value="Unassembled WGS sequence"/>
</dbReference>
<sequence length="207" mass="22657">MEPPQLSMVPVNLTLGDVNSWRVHRHYPDLHRSGQRFPFLQSLRSHARTETRMAGLAVAWPRELPTNAPGRGPARTATPARRAFRHAASLTSFRKRRGELRGDIFGEVVRFPDGFGGSSSRCMCSLKVRMQESGSGGVSSLEVSSLPDMLAAGRCSAWYPSEAGDYVIQGRRRVAAAGADRLRACSLPPLQLGVFAAEHWLTARSSS</sequence>
<protein>
    <submittedName>
        <fullName evidence="1">Uncharacterized protein</fullName>
    </submittedName>
</protein>
<reference evidence="1" key="1">
    <citation type="journal article" date="2023" name="Science">
        <title>Genome structures resolve the early diversification of teleost fishes.</title>
        <authorList>
            <person name="Parey E."/>
            <person name="Louis A."/>
            <person name="Montfort J."/>
            <person name="Bouchez O."/>
            <person name="Roques C."/>
            <person name="Iampietro C."/>
            <person name="Lluch J."/>
            <person name="Castinel A."/>
            <person name="Donnadieu C."/>
            <person name="Desvignes T."/>
            <person name="Floi Bucao C."/>
            <person name="Jouanno E."/>
            <person name="Wen M."/>
            <person name="Mejri S."/>
            <person name="Dirks R."/>
            <person name="Jansen H."/>
            <person name="Henkel C."/>
            <person name="Chen W.J."/>
            <person name="Zahm M."/>
            <person name="Cabau C."/>
            <person name="Klopp C."/>
            <person name="Thompson A.W."/>
            <person name="Robinson-Rechavi M."/>
            <person name="Braasch I."/>
            <person name="Lecointre G."/>
            <person name="Bobe J."/>
            <person name="Postlethwait J.H."/>
            <person name="Berthelot C."/>
            <person name="Roest Crollius H."/>
            <person name="Guiguen Y."/>
        </authorList>
    </citation>
    <scope>NUCLEOTIDE SEQUENCE</scope>
    <source>
        <strain evidence="1">NC1722</strain>
    </source>
</reference>
<dbReference type="AlphaFoldDB" id="A0AAD7RYJ0"/>
<organism evidence="1 2">
    <name type="scientific">Aldrovandia affinis</name>
    <dbReference type="NCBI Taxonomy" id="143900"/>
    <lineage>
        <taxon>Eukaryota</taxon>
        <taxon>Metazoa</taxon>
        <taxon>Chordata</taxon>
        <taxon>Craniata</taxon>
        <taxon>Vertebrata</taxon>
        <taxon>Euteleostomi</taxon>
        <taxon>Actinopterygii</taxon>
        <taxon>Neopterygii</taxon>
        <taxon>Teleostei</taxon>
        <taxon>Notacanthiformes</taxon>
        <taxon>Halosauridae</taxon>
        <taxon>Aldrovandia</taxon>
    </lineage>
</organism>
<evidence type="ECO:0000313" key="1">
    <source>
        <dbReference type="EMBL" id="KAJ8392570.1"/>
    </source>
</evidence>